<dbReference type="AlphaFoldDB" id="A0A2S5BGX0"/>
<dbReference type="Proteomes" id="UP000237144">
    <property type="component" value="Unassembled WGS sequence"/>
</dbReference>
<reference evidence="1 2" key="1">
    <citation type="journal article" date="2018" name="Front. Microbiol.">
        <title>Prospects for Fungal Bioremediation of Acidic Radioactive Waste Sites: Characterization and Genome Sequence of Rhodotorula taiwanensis MD1149.</title>
        <authorList>
            <person name="Tkavc R."/>
            <person name="Matrosova V.Y."/>
            <person name="Grichenko O.E."/>
            <person name="Gostincar C."/>
            <person name="Volpe R.P."/>
            <person name="Klimenkova P."/>
            <person name="Gaidamakova E.K."/>
            <person name="Zhou C.E."/>
            <person name="Stewart B.J."/>
            <person name="Lyman M.G."/>
            <person name="Malfatti S.A."/>
            <person name="Rubinfeld B."/>
            <person name="Courtot M."/>
            <person name="Singh J."/>
            <person name="Dalgard C.L."/>
            <person name="Hamilton T."/>
            <person name="Frey K.G."/>
            <person name="Gunde-Cimerman N."/>
            <person name="Dugan L."/>
            <person name="Daly M.J."/>
        </authorList>
    </citation>
    <scope>NUCLEOTIDE SEQUENCE [LARGE SCALE GENOMIC DNA]</scope>
    <source>
        <strain evidence="1 2">MD1149</strain>
    </source>
</reference>
<comment type="caution">
    <text evidence="1">The sequence shown here is derived from an EMBL/GenBank/DDBJ whole genome shotgun (WGS) entry which is preliminary data.</text>
</comment>
<organism evidence="1 2">
    <name type="scientific">Rhodotorula taiwanensis</name>
    <dbReference type="NCBI Taxonomy" id="741276"/>
    <lineage>
        <taxon>Eukaryota</taxon>
        <taxon>Fungi</taxon>
        <taxon>Dikarya</taxon>
        <taxon>Basidiomycota</taxon>
        <taxon>Pucciniomycotina</taxon>
        <taxon>Microbotryomycetes</taxon>
        <taxon>Sporidiobolales</taxon>
        <taxon>Sporidiobolaceae</taxon>
        <taxon>Rhodotorula</taxon>
    </lineage>
</organism>
<dbReference type="EMBL" id="PJQD01000008">
    <property type="protein sequence ID" value="POY76026.1"/>
    <property type="molecule type" value="Genomic_DNA"/>
</dbReference>
<protein>
    <submittedName>
        <fullName evidence="1">Uncharacterized protein</fullName>
    </submittedName>
</protein>
<accession>A0A2S5BGX0</accession>
<evidence type="ECO:0000313" key="1">
    <source>
        <dbReference type="EMBL" id="POY76026.1"/>
    </source>
</evidence>
<name>A0A2S5BGX0_9BASI</name>
<gene>
    <name evidence="1" type="ORF">BMF94_0749</name>
</gene>
<sequence length="559" mass="62181">MASTTYLSYCITVTNESLLYATKAHAKLEGPFRFFRLVQQRIALGTLACSSPSPVSRVPSEVWELVKHELAEKELREAKRAWLSKLVCDYCDDCLGSDECDCCSPRRPKEWSHLWKYDDQCDWCMDVLANQRGTADPETVRACRAILSKYGLGMPSLQFLQDPADYKTTHNPYSPCSKPESLVTIALLPSEVTSAASAVEQPSYPTPSVSDDKLFNDAVWNVSFDLPANADERFRALVRDYHLDVVDVHDGTLALAGEASLNMASTDVFVCYGIFVSTRTFLSASLAYPKLVAPLQGLDLLLNRRRQGVLKSTSAAIEAAPDDVWESIRDALVRQELDEAERALGIEFRCPNCAATTDDTSTFAWSSLWGTDCTMCRHLWWIYEGFAADKMQNHASWFSTCSAAQTKLMAGSFRQAFMLARYGLAAPANRCFSRNRGDVSGDWLTEHPESGMLIAIPHASTAGQQDGGMRGGFASVDYGEPGHDRQRDAVADLSFHLPHDADERFCQFISDWQIDVVDLVDAPMHGPFPPSPPKRSFAAIPRAEARPRWRICVNSQLRP</sequence>
<proteinExistence type="predicted"/>
<keyword evidence="2" id="KW-1185">Reference proteome</keyword>
<dbReference type="OrthoDB" id="2530475at2759"/>
<dbReference type="STRING" id="741276.A0A2S5BGX0"/>
<evidence type="ECO:0000313" key="2">
    <source>
        <dbReference type="Proteomes" id="UP000237144"/>
    </source>
</evidence>